<comment type="caution">
    <text evidence="2">The sequence shown here is derived from an EMBL/GenBank/DDBJ whole genome shotgun (WGS) entry which is preliminary data.</text>
</comment>
<protein>
    <submittedName>
        <fullName evidence="2">Uncharacterized protein</fullName>
    </submittedName>
</protein>
<gene>
    <name evidence="2" type="ORF">S12H4_11193</name>
</gene>
<organism evidence="2">
    <name type="scientific">marine sediment metagenome</name>
    <dbReference type="NCBI Taxonomy" id="412755"/>
    <lineage>
        <taxon>unclassified sequences</taxon>
        <taxon>metagenomes</taxon>
        <taxon>ecological metagenomes</taxon>
    </lineage>
</organism>
<name>X1QK21_9ZZZZ</name>
<evidence type="ECO:0000256" key="1">
    <source>
        <dbReference type="SAM" id="MobiDB-lite"/>
    </source>
</evidence>
<dbReference type="AlphaFoldDB" id="X1QK21"/>
<feature type="non-terminal residue" evidence="2">
    <location>
        <position position="46"/>
    </location>
</feature>
<accession>X1QK21</accession>
<dbReference type="EMBL" id="BARW01004971">
    <property type="protein sequence ID" value="GAI68583.1"/>
    <property type="molecule type" value="Genomic_DNA"/>
</dbReference>
<sequence>MKRHPEARTSKKLAGEPGFELGLPVPESGVLPLDDSPVARGPKKIG</sequence>
<evidence type="ECO:0000313" key="2">
    <source>
        <dbReference type="EMBL" id="GAI68583.1"/>
    </source>
</evidence>
<reference evidence="2" key="1">
    <citation type="journal article" date="2014" name="Front. Microbiol.">
        <title>High frequency of phylogenetically diverse reductive dehalogenase-homologous genes in deep subseafloor sedimentary metagenomes.</title>
        <authorList>
            <person name="Kawai M."/>
            <person name="Futagami T."/>
            <person name="Toyoda A."/>
            <person name="Takaki Y."/>
            <person name="Nishi S."/>
            <person name="Hori S."/>
            <person name="Arai W."/>
            <person name="Tsubouchi T."/>
            <person name="Morono Y."/>
            <person name="Uchiyama I."/>
            <person name="Ito T."/>
            <person name="Fujiyama A."/>
            <person name="Inagaki F."/>
            <person name="Takami H."/>
        </authorList>
    </citation>
    <scope>NUCLEOTIDE SEQUENCE</scope>
    <source>
        <strain evidence="2">Expedition CK06-06</strain>
    </source>
</reference>
<feature type="region of interest" description="Disordered" evidence="1">
    <location>
        <begin position="1"/>
        <end position="46"/>
    </location>
</feature>
<proteinExistence type="predicted"/>